<dbReference type="InterPro" id="IPR050445">
    <property type="entry name" value="Bact_polysacc_biosynth/exp"/>
</dbReference>
<keyword evidence="5 7" id="KW-1133">Transmembrane helix</keyword>
<sequence length="240" mass="26986">MEEIKKQEQVQAWTDDEIEIDLKEIFFLLVYKWKMILMALLIGAVLFGAYHTFLMQPSYQADASIYITNTDSMISFSDLQLSAALTEDYANIIKSRTVLNRVIDELQLDLDYEELSELVTVTNPDSTHIIEMQVVCGDPELSRNITNALMNISIDQIYQIIGSSEPTVIDYSIAESVQDVTPSIFMYMAIGGLLGALAVCAVLIIRMLMDSTIKSEEDVEKYLGLPILAAVPYYREGKGK</sequence>
<evidence type="ECO:0000256" key="3">
    <source>
        <dbReference type="ARBA" id="ARBA00022475"/>
    </source>
</evidence>
<dbReference type="GO" id="GO:0005886">
    <property type="term" value="C:plasma membrane"/>
    <property type="evidence" value="ECO:0007669"/>
    <property type="project" value="UniProtKB-SubCell"/>
</dbReference>
<protein>
    <submittedName>
        <fullName evidence="9">Polysaccharide export protein</fullName>
    </submittedName>
</protein>
<dbReference type="PANTHER" id="PTHR32309">
    <property type="entry name" value="TYROSINE-PROTEIN KINASE"/>
    <property type="match status" value="1"/>
</dbReference>
<feature type="transmembrane region" description="Helical" evidence="7">
    <location>
        <begin position="184"/>
        <end position="205"/>
    </location>
</feature>
<dbReference type="PANTHER" id="PTHR32309:SF13">
    <property type="entry name" value="FERRIC ENTEROBACTIN TRANSPORT PROTEIN FEPE"/>
    <property type="match status" value="1"/>
</dbReference>
<evidence type="ECO:0000256" key="1">
    <source>
        <dbReference type="ARBA" id="ARBA00004651"/>
    </source>
</evidence>
<accession>A0A9D1D8V7</accession>
<evidence type="ECO:0000256" key="5">
    <source>
        <dbReference type="ARBA" id="ARBA00022989"/>
    </source>
</evidence>
<evidence type="ECO:0000313" key="9">
    <source>
        <dbReference type="EMBL" id="HIR13231.1"/>
    </source>
</evidence>
<feature type="domain" description="Polysaccharide chain length determinant N-terminal" evidence="8">
    <location>
        <begin position="19"/>
        <end position="106"/>
    </location>
</feature>
<evidence type="ECO:0000256" key="7">
    <source>
        <dbReference type="SAM" id="Phobius"/>
    </source>
</evidence>
<evidence type="ECO:0000259" key="8">
    <source>
        <dbReference type="Pfam" id="PF02706"/>
    </source>
</evidence>
<comment type="subcellular location">
    <subcellularLocation>
        <location evidence="1">Cell membrane</location>
        <topology evidence="1">Multi-pass membrane protein</topology>
    </subcellularLocation>
</comment>
<dbReference type="Pfam" id="PF02706">
    <property type="entry name" value="Wzz"/>
    <property type="match status" value="1"/>
</dbReference>
<dbReference type="InterPro" id="IPR003856">
    <property type="entry name" value="LPS_length_determ_N"/>
</dbReference>
<keyword evidence="4 7" id="KW-0812">Transmembrane</keyword>
<dbReference type="AlphaFoldDB" id="A0A9D1D8V7"/>
<keyword evidence="6 7" id="KW-0472">Membrane</keyword>
<dbReference type="EMBL" id="DVGK01000057">
    <property type="protein sequence ID" value="HIR13231.1"/>
    <property type="molecule type" value="Genomic_DNA"/>
</dbReference>
<feature type="transmembrane region" description="Helical" evidence="7">
    <location>
        <begin position="35"/>
        <end position="53"/>
    </location>
</feature>
<reference evidence="9" key="1">
    <citation type="submission" date="2020-10" db="EMBL/GenBank/DDBJ databases">
        <authorList>
            <person name="Gilroy R."/>
        </authorList>
    </citation>
    <scope>NUCLEOTIDE SEQUENCE</scope>
    <source>
        <strain evidence="9">ChiSjej4B22-8148</strain>
    </source>
</reference>
<dbReference type="Proteomes" id="UP000886757">
    <property type="component" value="Unassembled WGS sequence"/>
</dbReference>
<evidence type="ECO:0000313" key="10">
    <source>
        <dbReference type="Proteomes" id="UP000886757"/>
    </source>
</evidence>
<keyword evidence="3" id="KW-1003">Cell membrane</keyword>
<dbReference type="GO" id="GO:0004713">
    <property type="term" value="F:protein tyrosine kinase activity"/>
    <property type="evidence" value="ECO:0007669"/>
    <property type="project" value="TreeGrafter"/>
</dbReference>
<reference evidence="9" key="2">
    <citation type="journal article" date="2021" name="PeerJ">
        <title>Extensive microbial diversity within the chicken gut microbiome revealed by metagenomics and culture.</title>
        <authorList>
            <person name="Gilroy R."/>
            <person name="Ravi A."/>
            <person name="Getino M."/>
            <person name="Pursley I."/>
            <person name="Horton D.L."/>
            <person name="Alikhan N.F."/>
            <person name="Baker D."/>
            <person name="Gharbi K."/>
            <person name="Hall N."/>
            <person name="Watson M."/>
            <person name="Adriaenssens E.M."/>
            <person name="Foster-Nyarko E."/>
            <person name="Jarju S."/>
            <person name="Secka A."/>
            <person name="Antonio M."/>
            <person name="Oren A."/>
            <person name="Chaudhuri R.R."/>
            <person name="La Ragione R."/>
            <person name="Hildebrand F."/>
            <person name="Pallen M.J."/>
        </authorList>
    </citation>
    <scope>NUCLEOTIDE SEQUENCE</scope>
    <source>
        <strain evidence="9">ChiSjej4B22-8148</strain>
    </source>
</reference>
<name>A0A9D1D8V7_9FIRM</name>
<comment type="similarity">
    <text evidence="2">Belongs to the CpsC/CapA family.</text>
</comment>
<evidence type="ECO:0000256" key="2">
    <source>
        <dbReference type="ARBA" id="ARBA00006683"/>
    </source>
</evidence>
<proteinExistence type="inferred from homology"/>
<organism evidence="9 10">
    <name type="scientific">Candidatus Choladousia intestinavium</name>
    <dbReference type="NCBI Taxonomy" id="2840727"/>
    <lineage>
        <taxon>Bacteria</taxon>
        <taxon>Bacillati</taxon>
        <taxon>Bacillota</taxon>
        <taxon>Clostridia</taxon>
        <taxon>Lachnospirales</taxon>
        <taxon>Lachnospiraceae</taxon>
        <taxon>Lachnospiraceae incertae sedis</taxon>
        <taxon>Candidatus Choladousia</taxon>
    </lineage>
</organism>
<evidence type="ECO:0000256" key="4">
    <source>
        <dbReference type="ARBA" id="ARBA00022692"/>
    </source>
</evidence>
<evidence type="ECO:0000256" key="6">
    <source>
        <dbReference type="ARBA" id="ARBA00023136"/>
    </source>
</evidence>
<gene>
    <name evidence="9" type="ORF">IAB31_04830</name>
</gene>
<comment type="caution">
    <text evidence="9">The sequence shown here is derived from an EMBL/GenBank/DDBJ whole genome shotgun (WGS) entry which is preliminary data.</text>
</comment>